<evidence type="ECO:0000256" key="6">
    <source>
        <dbReference type="RuleBase" id="RU362132"/>
    </source>
</evidence>
<evidence type="ECO:0000313" key="11">
    <source>
        <dbReference type="EMBL" id="MEK8032516.1"/>
    </source>
</evidence>
<dbReference type="CDD" id="cd02004">
    <property type="entry name" value="TPP_BZL_OCoD_HPCL"/>
    <property type="match status" value="1"/>
</dbReference>
<evidence type="ECO:0000259" key="10">
    <source>
        <dbReference type="Pfam" id="PF02776"/>
    </source>
</evidence>
<dbReference type="Pfam" id="PF02775">
    <property type="entry name" value="TPP_enzyme_C"/>
    <property type="match status" value="1"/>
</dbReference>
<dbReference type="SUPFAM" id="SSF52518">
    <property type="entry name" value="Thiamin diphosphate-binding fold (THDP-binding)"/>
    <property type="match status" value="2"/>
</dbReference>
<evidence type="ECO:0000256" key="2">
    <source>
        <dbReference type="ARBA" id="ARBA00001964"/>
    </source>
</evidence>
<dbReference type="InterPro" id="IPR029035">
    <property type="entry name" value="DHS-like_NAD/FAD-binding_dom"/>
</dbReference>
<evidence type="ECO:0000256" key="3">
    <source>
        <dbReference type="ARBA" id="ARBA00007812"/>
    </source>
</evidence>
<gene>
    <name evidence="11" type="ORF">AACH06_16955</name>
</gene>
<feature type="domain" description="Thiamine pyrophosphate enzyme central" evidence="8">
    <location>
        <begin position="224"/>
        <end position="350"/>
    </location>
</feature>
<dbReference type="Proteomes" id="UP001371218">
    <property type="component" value="Unassembled WGS sequence"/>
</dbReference>
<evidence type="ECO:0000313" key="12">
    <source>
        <dbReference type="Proteomes" id="UP001371218"/>
    </source>
</evidence>
<feature type="domain" description="Thiamine pyrophosphate enzyme N-terminal TPP-binding" evidence="10">
    <location>
        <begin position="31"/>
        <end position="147"/>
    </location>
</feature>
<dbReference type="Pfam" id="PF02776">
    <property type="entry name" value="TPP_enzyme_N"/>
    <property type="match status" value="1"/>
</dbReference>
<comment type="cofactor">
    <cofactor evidence="1">
        <name>Mg(2+)</name>
        <dbReference type="ChEBI" id="CHEBI:18420"/>
    </cofactor>
</comment>
<feature type="compositionally biased region" description="Low complexity" evidence="7">
    <location>
        <begin position="11"/>
        <end position="28"/>
    </location>
</feature>
<reference evidence="11 12" key="1">
    <citation type="submission" date="2024-04" db="EMBL/GenBank/DDBJ databases">
        <title>Novel species of the genus Ideonella isolated from streams.</title>
        <authorList>
            <person name="Lu H."/>
        </authorList>
    </citation>
    <scope>NUCLEOTIDE SEQUENCE [LARGE SCALE GENOMIC DNA]</scope>
    <source>
        <strain evidence="11 12">DXS29W</strain>
    </source>
</reference>
<evidence type="ECO:0000256" key="5">
    <source>
        <dbReference type="ARBA" id="ARBA00023052"/>
    </source>
</evidence>
<dbReference type="InterPro" id="IPR029061">
    <property type="entry name" value="THDP-binding"/>
</dbReference>
<dbReference type="PANTHER" id="PTHR18968:SF166">
    <property type="entry name" value="2-HYDROXYACYL-COA LYASE 2"/>
    <property type="match status" value="1"/>
</dbReference>
<feature type="domain" description="Thiamine pyrophosphate enzyme TPP-binding" evidence="9">
    <location>
        <begin position="430"/>
        <end position="560"/>
    </location>
</feature>
<evidence type="ECO:0000256" key="7">
    <source>
        <dbReference type="SAM" id="MobiDB-lite"/>
    </source>
</evidence>
<dbReference type="PROSITE" id="PS00187">
    <property type="entry name" value="TPP_ENZYMES"/>
    <property type="match status" value="1"/>
</dbReference>
<dbReference type="InterPro" id="IPR011766">
    <property type="entry name" value="TPP_enzyme_TPP-bd"/>
</dbReference>
<protein>
    <submittedName>
        <fullName evidence="11">Thiamine pyrophosphate-binding protein</fullName>
    </submittedName>
</protein>
<dbReference type="Gene3D" id="3.40.50.1220">
    <property type="entry name" value="TPP-binding domain"/>
    <property type="match status" value="1"/>
</dbReference>
<keyword evidence="4" id="KW-0479">Metal-binding</keyword>
<dbReference type="EMBL" id="JBBUTG010000010">
    <property type="protein sequence ID" value="MEK8032516.1"/>
    <property type="molecule type" value="Genomic_DNA"/>
</dbReference>
<dbReference type="RefSeq" id="WP_341426930.1">
    <property type="nucleotide sequence ID" value="NZ_JBBUTG010000010.1"/>
</dbReference>
<name>A0ABU9BRD0_9BURK</name>
<dbReference type="InterPro" id="IPR045229">
    <property type="entry name" value="TPP_enz"/>
</dbReference>
<dbReference type="Pfam" id="PF00205">
    <property type="entry name" value="TPP_enzyme_M"/>
    <property type="match status" value="1"/>
</dbReference>
<evidence type="ECO:0000259" key="8">
    <source>
        <dbReference type="Pfam" id="PF00205"/>
    </source>
</evidence>
<comment type="cofactor">
    <cofactor evidence="2">
        <name>thiamine diphosphate</name>
        <dbReference type="ChEBI" id="CHEBI:58937"/>
    </cofactor>
</comment>
<keyword evidence="12" id="KW-1185">Reference proteome</keyword>
<dbReference type="Gene3D" id="3.40.50.970">
    <property type="match status" value="2"/>
</dbReference>
<evidence type="ECO:0000256" key="1">
    <source>
        <dbReference type="ARBA" id="ARBA00001946"/>
    </source>
</evidence>
<keyword evidence="5 6" id="KW-0786">Thiamine pyrophosphate</keyword>
<comment type="caution">
    <text evidence="11">The sequence shown here is derived from an EMBL/GenBank/DDBJ whole genome shotgun (WGS) entry which is preliminary data.</text>
</comment>
<comment type="similarity">
    <text evidence="3 6">Belongs to the TPP enzyme family.</text>
</comment>
<proteinExistence type="inferred from homology"/>
<accession>A0ABU9BRD0</accession>
<evidence type="ECO:0000256" key="4">
    <source>
        <dbReference type="ARBA" id="ARBA00022723"/>
    </source>
</evidence>
<dbReference type="PANTHER" id="PTHR18968">
    <property type="entry name" value="THIAMINE PYROPHOSPHATE ENZYMES"/>
    <property type="match status" value="1"/>
</dbReference>
<sequence>MSAPNGRLDVPSAPHGAGASSPAGSGPAPQTVAEIVARFLVARGVDRIFGLQGGHIQPIWDQLAQSGVRIVDVRDEGAAVHMAHAHAALGGGVGVGVAMATAGPGVTNCVTAMTHAHLERVPVLLIGGCPPTRQEDLGPLQGIDHAAIMAPVTRQSRTLRVAEQVARDLDKAWAMAEGDGNPPGPVYIEIPTDVLREKVSPASVLPEHLAAKPRRRLPPDAAEVTRAAQCLREARRPLVITGRGARGAGAALARLLDATGAVYLDTQESRGLVDAGHAAVVGAVRARAMAEADLVLVVGRKLDYQLAYGSPAVFKAARFLRVADHADELRDNRRGEVELLADTDWALEALAEAVGRPSAALDRGWTQALRDEHLRRALRHAEQLSQAPAGRDGHMHPNRIFGALRQALRPDAITIADGGDLLSFARMGLESRHYLDAGAFGCLGVGTPYGVAAALLHPQRQVVVITGDGAFGINAMEIDTAQRHGAKVVFIVSNNAAWNIERLDQEMNYGGRVVGTTLAWSDYAGMARAFGLHAERVTDPARLRGAIEDALAHAPALIDVVTTQDALSSDAGKGLGWVPDRQALTVWDEAEQARRA</sequence>
<dbReference type="InterPro" id="IPR012001">
    <property type="entry name" value="Thiamin_PyroP_enz_TPP-bd_dom"/>
</dbReference>
<organism evidence="11 12">
    <name type="scientific">Ideonella lacteola</name>
    <dbReference type="NCBI Taxonomy" id="2984193"/>
    <lineage>
        <taxon>Bacteria</taxon>
        <taxon>Pseudomonadati</taxon>
        <taxon>Pseudomonadota</taxon>
        <taxon>Betaproteobacteria</taxon>
        <taxon>Burkholderiales</taxon>
        <taxon>Sphaerotilaceae</taxon>
        <taxon>Ideonella</taxon>
    </lineage>
</organism>
<dbReference type="InterPro" id="IPR012000">
    <property type="entry name" value="Thiamin_PyroP_enz_cen_dom"/>
</dbReference>
<feature type="region of interest" description="Disordered" evidence="7">
    <location>
        <begin position="1"/>
        <end position="28"/>
    </location>
</feature>
<dbReference type="InterPro" id="IPR000399">
    <property type="entry name" value="TPP-bd_CS"/>
</dbReference>
<evidence type="ECO:0000259" key="9">
    <source>
        <dbReference type="Pfam" id="PF02775"/>
    </source>
</evidence>
<dbReference type="SUPFAM" id="SSF52467">
    <property type="entry name" value="DHS-like NAD/FAD-binding domain"/>
    <property type="match status" value="1"/>
</dbReference>
<dbReference type="CDD" id="cd07035">
    <property type="entry name" value="TPP_PYR_POX_like"/>
    <property type="match status" value="1"/>
</dbReference>